<dbReference type="RefSeq" id="WP_036333261.1">
    <property type="nucleotide sequence ID" value="NZ_JPMX01000008.1"/>
</dbReference>
<sequence>MSGGSDQVRLVVLGGGVLGASAAAQAAARGARVTLVTDGEPASGASGRSLSWLNSAGDFPPGYHRLRMLGLDRYRAFSARPDSTAHIAFDGGLRWGDGVRASFEHQRQIGYPAEWLSRADVAARLPGVDAGAIPDDGALLNPDEGWVDLPSLIAQLVRDLRAAGGVVRTSAGPCQVVVQGGRVVGVRTGTGDVLDADAVVLATGADVPRTLAGLGVHLPDATSNALLVRTPPFGHRLRAVLNTPRVALRPALGGGIVLDAGWSEEEVVRRDDGTFDVRDSTVQGLLSETAQVLAGRPVLSCASYGVGRKPIPGDGHPVLGAVPGIDGLTVAFTHSGATLGLIAGELLAGEVLDGERSPLLDAFRPARFAV</sequence>
<dbReference type="InterPro" id="IPR006076">
    <property type="entry name" value="FAD-dep_OxRdtase"/>
</dbReference>
<dbReference type="EMBL" id="JPMX01000008">
    <property type="protein sequence ID" value="KGH48280.1"/>
    <property type="molecule type" value="Genomic_DNA"/>
</dbReference>
<evidence type="ECO:0000256" key="1">
    <source>
        <dbReference type="ARBA" id="ARBA00023002"/>
    </source>
</evidence>
<evidence type="ECO:0000313" key="3">
    <source>
        <dbReference type="EMBL" id="KGH48280.1"/>
    </source>
</evidence>
<reference evidence="3 4" key="1">
    <citation type="submission" date="2014-07" db="EMBL/GenBank/DDBJ databases">
        <title>Biosystematic studies on Modestobacter strains isolated from extreme hyper-arid desert soil and from historic building.</title>
        <authorList>
            <person name="Bukarasam K."/>
            <person name="Bull A."/>
            <person name="Girard G."/>
            <person name="van Wezel G."/>
            <person name="Goodfellow M."/>
        </authorList>
    </citation>
    <scope>NUCLEOTIDE SEQUENCE [LARGE SCALE GENOMIC DNA]</scope>
    <source>
        <strain evidence="3 4">KNN45-2b</strain>
    </source>
</reference>
<comment type="caution">
    <text evidence="3">The sequence shown here is derived from an EMBL/GenBank/DDBJ whole genome shotgun (WGS) entry which is preliminary data.</text>
</comment>
<accession>A0A098YCY5</accession>
<dbReference type="GO" id="GO:0016491">
    <property type="term" value="F:oxidoreductase activity"/>
    <property type="evidence" value="ECO:0007669"/>
    <property type="project" value="UniProtKB-KW"/>
</dbReference>
<name>A0A098YCY5_9ACTN</name>
<keyword evidence="1" id="KW-0560">Oxidoreductase</keyword>
<dbReference type="Gene3D" id="3.50.50.60">
    <property type="entry name" value="FAD/NAD(P)-binding domain"/>
    <property type="match status" value="1"/>
</dbReference>
<proteinExistence type="predicted"/>
<dbReference type="OrthoDB" id="4775411at2"/>
<organism evidence="3 4">
    <name type="scientific">Modestobacter caceresii</name>
    <dbReference type="NCBI Taxonomy" id="1522368"/>
    <lineage>
        <taxon>Bacteria</taxon>
        <taxon>Bacillati</taxon>
        <taxon>Actinomycetota</taxon>
        <taxon>Actinomycetes</taxon>
        <taxon>Geodermatophilales</taxon>
        <taxon>Geodermatophilaceae</taxon>
        <taxon>Modestobacter</taxon>
    </lineage>
</organism>
<keyword evidence="4" id="KW-1185">Reference proteome</keyword>
<evidence type="ECO:0000259" key="2">
    <source>
        <dbReference type="Pfam" id="PF01266"/>
    </source>
</evidence>
<evidence type="ECO:0000313" key="4">
    <source>
        <dbReference type="Proteomes" id="UP000029713"/>
    </source>
</evidence>
<dbReference type="Proteomes" id="UP000029713">
    <property type="component" value="Unassembled WGS sequence"/>
</dbReference>
<dbReference type="AlphaFoldDB" id="A0A098YCY5"/>
<dbReference type="InterPro" id="IPR036188">
    <property type="entry name" value="FAD/NAD-bd_sf"/>
</dbReference>
<dbReference type="SUPFAM" id="SSF51905">
    <property type="entry name" value="FAD/NAD(P)-binding domain"/>
    <property type="match status" value="1"/>
</dbReference>
<gene>
    <name evidence="3" type="ORF">IN07_02515</name>
</gene>
<dbReference type="PANTHER" id="PTHR13847">
    <property type="entry name" value="SARCOSINE DEHYDROGENASE-RELATED"/>
    <property type="match status" value="1"/>
</dbReference>
<dbReference type="PANTHER" id="PTHR13847:SF289">
    <property type="entry name" value="GLYCINE OXIDASE"/>
    <property type="match status" value="1"/>
</dbReference>
<dbReference type="STRING" id="1522368.IN07_02515"/>
<feature type="domain" description="FAD dependent oxidoreductase" evidence="2">
    <location>
        <begin position="10"/>
        <end position="348"/>
    </location>
</feature>
<dbReference type="Gene3D" id="3.30.9.10">
    <property type="entry name" value="D-Amino Acid Oxidase, subunit A, domain 2"/>
    <property type="match status" value="1"/>
</dbReference>
<dbReference type="GO" id="GO:0005737">
    <property type="term" value="C:cytoplasm"/>
    <property type="evidence" value="ECO:0007669"/>
    <property type="project" value="TreeGrafter"/>
</dbReference>
<protein>
    <submittedName>
        <fullName evidence="3">D-amino acid oxidase</fullName>
    </submittedName>
</protein>
<dbReference type="Pfam" id="PF01266">
    <property type="entry name" value="DAO"/>
    <property type="match status" value="1"/>
</dbReference>